<organism evidence="1 2">
    <name type="scientific">Saccharopolyspora taberi</name>
    <dbReference type="NCBI Taxonomy" id="60895"/>
    <lineage>
        <taxon>Bacteria</taxon>
        <taxon>Bacillati</taxon>
        <taxon>Actinomycetota</taxon>
        <taxon>Actinomycetes</taxon>
        <taxon>Pseudonocardiales</taxon>
        <taxon>Pseudonocardiaceae</taxon>
        <taxon>Saccharopolyspora</taxon>
    </lineage>
</organism>
<dbReference type="Proteomes" id="UP001500979">
    <property type="component" value="Unassembled WGS sequence"/>
</dbReference>
<proteinExistence type="predicted"/>
<evidence type="ECO:0000313" key="2">
    <source>
        <dbReference type="Proteomes" id="UP001500979"/>
    </source>
</evidence>
<protein>
    <submittedName>
        <fullName evidence="1">Uncharacterized protein</fullName>
    </submittedName>
</protein>
<dbReference type="RefSeq" id="WP_344681731.1">
    <property type="nucleotide sequence ID" value="NZ_BAAAUX010000016.1"/>
</dbReference>
<sequence>MITVWLALFAETAVLLGIAAALARWSSRRSHGGADSKSAAGEP</sequence>
<dbReference type="EMBL" id="BAAAUX010000016">
    <property type="protein sequence ID" value="GAA2800204.1"/>
    <property type="molecule type" value="Genomic_DNA"/>
</dbReference>
<gene>
    <name evidence="1" type="ORF">GCM10010470_39130</name>
</gene>
<accession>A0ABN3VFM1</accession>
<evidence type="ECO:0000313" key="1">
    <source>
        <dbReference type="EMBL" id="GAA2800204.1"/>
    </source>
</evidence>
<name>A0ABN3VFM1_9PSEU</name>
<reference evidence="1 2" key="1">
    <citation type="journal article" date="2019" name="Int. J. Syst. Evol. Microbiol.">
        <title>The Global Catalogue of Microorganisms (GCM) 10K type strain sequencing project: providing services to taxonomists for standard genome sequencing and annotation.</title>
        <authorList>
            <consortium name="The Broad Institute Genomics Platform"/>
            <consortium name="The Broad Institute Genome Sequencing Center for Infectious Disease"/>
            <person name="Wu L."/>
            <person name="Ma J."/>
        </authorList>
    </citation>
    <scope>NUCLEOTIDE SEQUENCE [LARGE SCALE GENOMIC DNA]</scope>
    <source>
        <strain evidence="1 2">JCM 9383</strain>
    </source>
</reference>
<keyword evidence="2" id="KW-1185">Reference proteome</keyword>
<comment type="caution">
    <text evidence="1">The sequence shown here is derived from an EMBL/GenBank/DDBJ whole genome shotgun (WGS) entry which is preliminary data.</text>
</comment>